<proteinExistence type="predicted"/>
<dbReference type="SUPFAM" id="SSF52317">
    <property type="entry name" value="Class I glutamine amidotransferase-like"/>
    <property type="match status" value="1"/>
</dbReference>
<dbReference type="PANTHER" id="PTHR43130:SF3">
    <property type="entry name" value="HTH-TYPE TRANSCRIPTIONAL REGULATOR RV1931C"/>
    <property type="match status" value="1"/>
</dbReference>
<feature type="domain" description="HTH araC/xylS-type" evidence="3">
    <location>
        <begin position="213"/>
        <end position="311"/>
    </location>
</feature>
<sequence>MKTVGIVLFDGFPMISLSSIIEPLRIANRESRVPVFEWHLITETGEAVRSSSNIEISADHGFDHAYLPDILLILASYFPEKTVTRPAIGFVRKHAARNILLGCVDTGALLMAEAGILKNRKAAVHHESLKAIRDRHPAQIFIDRLFDFTDNFCSSAGGVATLDMTLALIAYCEDKKLSKAVAEALNYRPLTTSLAQIELGQDWSVARLDRRLALAVEIMQDTLDAPLPIAELARKTDLKGWQLRRKFQKFFGETPARYYLNLRLENARALLKNSPASVGYIGTQCGFTNVETLSRSYLKKYGIQPSKDRDY</sequence>
<dbReference type="RefSeq" id="WP_251933557.1">
    <property type="nucleotide sequence ID" value="NZ_CP098747.1"/>
</dbReference>
<reference evidence="4" key="1">
    <citation type="submission" date="2022-06" db="EMBL/GenBank/DDBJ databases">
        <title>Sneathiella actinostolidae sp. nov., isolated from a sea anemonein the Western Pacific Ocean.</title>
        <authorList>
            <person name="Wei M.J."/>
        </authorList>
    </citation>
    <scope>NUCLEOTIDE SEQUENCE</scope>
    <source>
        <strain evidence="4">PHK-P5</strain>
    </source>
</reference>
<dbReference type="Pfam" id="PF12833">
    <property type="entry name" value="HTH_18"/>
    <property type="match status" value="1"/>
</dbReference>
<keyword evidence="2" id="KW-0804">Transcription</keyword>
<dbReference type="SUPFAM" id="SSF46689">
    <property type="entry name" value="Homeodomain-like"/>
    <property type="match status" value="2"/>
</dbReference>
<gene>
    <name evidence="4" type="ORF">NBZ79_16035</name>
</gene>
<keyword evidence="1" id="KW-0805">Transcription regulation</keyword>
<dbReference type="InterPro" id="IPR018060">
    <property type="entry name" value="HTH_AraC"/>
</dbReference>
<dbReference type="Gene3D" id="3.40.50.880">
    <property type="match status" value="1"/>
</dbReference>
<dbReference type="InterPro" id="IPR002818">
    <property type="entry name" value="DJ-1/PfpI"/>
</dbReference>
<dbReference type="Proteomes" id="UP001056291">
    <property type="component" value="Chromosome"/>
</dbReference>
<organism evidence="4 5">
    <name type="scientific">Sneathiella marina</name>
    <dbReference type="NCBI Taxonomy" id="2950108"/>
    <lineage>
        <taxon>Bacteria</taxon>
        <taxon>Pseudomonadati</taxon>
        <taxon>Pseudomonadota</taxon>
        <taxon>Alphaproteobacteria</taxon>
        <taxon>Sneathiellales</taxon>
        <taxon>Sneathiellaceae</taxon>
        <taxon>Sneathiella</taxon>
    </lineage>
</organism>
<dbReference type="SMART" id="SM00342">
    <property type="entry name" value="HTH_ARAC"/>
    <property type="match status" value="1"/>
</dbReference>
<evidence type="ECO:0000313" key="4">
    <source>
        <dbReference type="EMBL" id="USG60676.1"/>
    </source>
</evidence>
<evidence type="ECO:0000313" key="5">
    <source>
        <dbReference type="Proteomes" id="UP001056291"/>
    </source>
</evidence>
<evidence type="ECO:0000256" key="1">
    <source>
        <dbReference type="ARBA" id="ARBA00023015"/>
    </source>
</evidence>
<evidence type="ECO:0000256" key="2">
    <source>
        <dbReference type="ARBA" id="ARBA00023163"/>
    </source>
</evidence>
<dbReference type="Gene3D" id="1.10.10.60">
    <property type="entry name" value="Homeodomain-like"/>
    <property type="match status" value="1"/>
</dbReference>
<dbReference type="EMBL" id="CP098747">
    <property type="protein sequence ID" value="USG60676.1"/>
    <property type="molecule type" value="Genomic_DNA"/>
</dbReference>
<dbReference type="PROSITE" id="PS01124">
    <property type="entry name" value="HTH_ARAC_FAMILY_2"/>
    <property type="match status" value="1"/>
</dbReference>
<dbReference type="Pfam" id="PF01965">
    <property type="entry name" value="DJ-1_PfpI"/>
    <property type="match status" value="1"/>
</dbReference>
<keyword evidence="5" id="KW-1185">Reference proteome</keyword>
<dbReference type="CDD" id="cd03136">
    <property type="entry name" value="GATase1_AraC_ArgR_like"/>
    <property type="match status" value="1"/>
</dbReference>
<dbReference type="InterPro" id="IPR009057">
    <property type="entry name" value="Homeodomain-like_sf"/>
</dbReference>
<name>A0ABY4W1F4_9PROT</name>
<dbReference type="InterPro" id="IPR052158">
    <property type="entry name" value="INH-QAR"/>
</dbReference>
<dbReference type="PANTHER" id="PTHR43130">
    <property type="entry name" value="ARAC-FAMILY TRANSCRIPTIONAL REGULATOR"/>
    <property type="match status" value="1"/>
</dbReference>
<accession>A0ABY4W1F4</accession>
<protein>
    <submittedName>
        <fullName evidence="4">Helix-turn-helix domain-containing protein</fullName>
    </submittedName>
</protein>
<evidence type="ECO:0000259" key="3">
    <source>
        <dbReference type="PROSITE" id="PS01124"/>
    </source>
</evidence>
<dbReference type="InterPro" id="IPR029062">
    <property type="entry name" value="Class_I_gatase-like"/>
</dbReference>